<dbReference type="OrthoDB" id="1787339at2"/>
<dbReference type="Proteomes" id="UP000189464">
    <property type="component" value="Chromosome"/>
</dbReference>
<sequence length="113" mass="12817">MEQLTRKERLVLGLIPAGCKQAVHKRRLAELTGLSEREAREIIYHLVVEHGLPIGSSTEPGAGGYFIITSAEDMEIATRHLRPRAVKIFKRARALEKIAQSMFDRHFKLVLDK</sequence>
<dbReference type="AlphaFoldDB" id="A0A1S6IZT0"/>
<dbReference type="STRING" id="1833852.B0537_15030"/>
<evidence type="ECO:0000313" key="2">
    <source>
        <dbReference type="Proteomes" id="UP000189464"/>
    </source>
</evidence>
<evidence type="ECO:0000313" key="1">
    <source>
        <dbReference type="EMBL" id="AQS60270.1"/>
    </source>
</evidence>
<dbReference type="KEGG" id="dfg:B0537_15030"/>
<keyword evidence="2" id="KW-1185">Reference proteome</keyword>
<dbReference type="RefSeq" id="WP_077715301.1">
    <property type="nucleotide sequence ID" value="NZ_CP019698.1"/>
</dbReference>
<organism evidence="1 2">
    <name type="scientific">Desulforamulus ferrireducens</name>
    <dbReference type="NCBI Taxonomy" id="1833852"/>
    <lineage>
        <taxon>Bacteria</taxon>
        <taxon>Bacillati</taxon>
        <taxon>Bacillota</taxon>
        <taxon>Clostridia</taxon>
        <taxon>Eubacteriales</taxon>
        <taxon>Peptococcaceae</taxon>
        <taxon>Desulforamulus</taxon>
    </lineage>
</organism>
<protein>
    <submittedName>
        <fullName evidence="1">DNA replication protein</fullName>
    </submittedName>
</protein>
<accession>A0A1S6IZT0</accession>
<dbReference type="EMBL" id="CP019698">
    <property type="protein sequence ID" value="AQS60270.1"/>
    <property type="molecule type" value="Genomic_DNA"/>
</dbReference>
<name>A0A1S6IZT0_9FIRM</name>
<gene>
    <name evidence="1" type="ORF">B0537_15030</name>
</gene>
<reference evidence="1 2" key="1">
    <citation type="journal article" date="2016" name="Int. J. Syst. Evol. Microbiol.">
        <title>Desulfotomaculum ferrireducens sp. nov., a moderately thermophilic sulfate-reducing and dissimilatory Fe(III)-reducing bacterium isolated from compost.</title>
        <authorList>
            <person name="Yang G."/>
            <person name="Guo J."/>
            <person name="Zhuang L."/>
            <person name="Yuan Y."/>
            <person name="Zhou S."/>
        </authorList>
    </citation>
    <scope>NUCLEOTIDE SEQUENCE [LARGE SCALE GENOMIC DNA]</scope>
    <source>
        <strain evidence="1 2">GSS09</strain>
    </source>
</reference>
<proteinExistence type="predicted"/>